<proteinExistence type="predicted"/>
<name>A0A481W4C8_9CAUD</name>
<accession>A0A481W4C8</accession>
<protein>
    <submittedName>
        <fullName evidence="1">Uncharacterized protein</fullName>
    </submittedName>
</protein>
<evidence type="ECO:0000313" key="1">
    <source>
        <dbReference type="EMBL" id="QBJ02580.1"/>
    </source>
</evidence>
<organism evidence="1 2">
    <name type="scientific">Pseudomonas phage Psa21</name>
    <dbReference type="NCBI Taxonomy" id="2530023"/>
    <lineage>
        <taxon>Viruses</taxon>
        <taxon>Duplodnaviria</taxon>
        <taxon>Heunggongvirae</taxon>
        <taxon>Uroviricota</taxon>
        <taxon>Caudoviricetes</taxon>
        <taxon>Chimalliviridae</taxon>
        <taxon>Tepukevirus</taxon>
        <taxon>Tepukevirus Psa21</taxon>
    </lineage>
</organism>
<dbReference type="EMBL" id="MK552327">
    <property type="protein sequence ID" value="QBJ02580.1"/>
    <property type="molecule type" value="Genomic_DNA"/>
</dbReference>
<dbReference type="Proteomes" id="UP000294134">
    <property type="component" value="Segment"/>
</dbReference>
<sequence>MQLWLVERTDNVTHDQVQAYVCSALNADDALLMNDHPGDWEKAYWNGWYVPDTEWVKIKEKYAGNVLKRREWKVTAIGYAHDTTEAKLICIDFLEP</sequence>
<reference evidence="1 2" key="1">
    <citation type="submission" date="2019-02" db="EMBL/GenBank/DDBJ databases">
        <authorList>
            <person name="Frampton R.A."/>
            <person name="Wojtus J.K."/>
            <person name="Fineran P.C."/>
            <person name="Hendrickson H.L."/>
        </authorList>
    </citation>
    <scope>NUCLEOTIDE SEQUENCE [LARGE SCALE GENOMIC DNA]</scope>
</reference>
<keyword evidence="2" id="KW-1185">Reference proteome</keyword>
<evidence type="ECO:0000313" key="2">
    <source>
        <dbReference type="Proteomes" id="UP000294134"/>
    </source>
</evidence>
<gene>
    <name evidence="1" type="ORF">PSA21_50</name>
</gene>